<dbReference type="PANTHER" id="PTHR45663">
    <property type="entry name" value="GEO12009P1"/>
    <property type="match status" value="1"/>
</dbReference>
<evidence type="ECO:0000259" key="2">
    <source>
        <dbReference type="Pfam" id="PF00085"/>
    </source>
</evidence>
<dbReference type="RefSeq" id="XP_015658983.1">
    <property type="nucleotide sequence ID" value="XM_015802539.1"/>
</dbReference>
<dbReference type="Proteomes" id="UP000037923">
    <property type="component" value="Unassembled WGS sequence"/>
</dbReference>
<dbReference type="InterPro" id="IPR013766">
    <property type="entry name" value="Thioredoxin_domain"/>
</dbReference>
<dbReference type="Gene3D" id="3.40.30.10">
    <property type="entry name" value="Glutaredoxin"/>
    <property type="match status" value="1"/>
</dbReference>
<keyword evidence="4" id="KW-1185">Reference proteome</keyword>
<dbReference type="VEuPathDB" id="TriTrypDB:LpyrH10_08_2000"/>
<dbReference type="OMA" id="TEDKAAC"/>
<dbReference type="CDD" id="cd02947">
    <property type="entry name" value="TRX_family"/>
    <property type="match status" value="1"/>
</dbReference>
<feature type="compositionally biased region" description="Low complexity" evidence="1">
    <location>
        <begin position="258"/>
        <end position="272"/>
    </location>
</feature>
<dbReference type="AlphaFoldDB" id="A0A0N1J4U8"/>
<gene>
    <name evidence="3" type="ORF">ABB37_04751</name>
</gene>
<dbReference type="GO" id="GO:0005737">
    <property type="term" value="C:cytoplasm"/>
    <property type="evidence" value="ECO:0007669"/>
    <property type="project" value="TreeGrafter"/>
</dbReference>
<feature type="region of interest" description="Disordered" evidence="1">
    <location>
        <begin position="256"/>
        <end position="301"/>
    </location>
</feature>
<comment type="caution">
    <text evidence="3">The sequence shown here is derived from an EMBL/GenBank/DDBJ whole genome shotgun (WGS) entry which is preliminary data.</text>
</comment>
<sequence length="417" mass="43791">MYARISNALLARVNRVSSTYTRVASLSPSPATAPTAARAAEAPYTLGCGTVGISTWPPPSVPVIVTDTVGELQRRTPFLLPPLVVAYAALDAASAHPRHILRTPMTRSPMWCAATTRSQRGYALGVTTLHYANKSVVSPNEDESNSGDVGASPDAAAPSEVEISDNKRRASTERGSAVSSSTEAESSAAGTVVLPDAMVFSFQGSPHEFQDRLRGANVLVFFYKPVCGPCVAIRSKLIHAVADRLPMDPALFRHGGNAAPSAAAPSATAAPPGKGDGAQTAGSTSGAVDAASTQLHGEREPRAFVTPAGAETSMATEDKAACALACRTLEDVSKTYPNRMIFLTVDTNENAKLTALHDIRSLPTFFAYKNGRMMGRVEGIDELELSKLVHTIMREGNEAQTTKPAAEIAEAATKGTQ</sequence>
<reference evidence="3 4" key="1">
    <citation type="submission" date="2015-07" db="EMBL/GenBank/DDBJ databases">
        <title>High-quality genome of monoxenous trypanosomatid Leptomonas pyrrhocoris.</title>
        <authorList>
            <person name="Flegontov P."/>
            <person name="Butenko A."/>
            <person name="Firsov S."/>
            <person name="Vlcek C."/>
            <person name="Logacheva M.D."/>
            <person name="Field M."/>
            <person name="Filatov D."/>
            <person name="Flegontova O."/>
            <person name="Gerasimov E."/>
            <person name="Jackson A.P."/>
            <person name="Kelly S."/>
            <person name="Opperdoes F."/>
            <person name="O'Reilly A."/>
            <person name="Votypka J."/>
            <person name="Yurchenko V."/>
            <person name="Lukes J."/>
        </authorList>
    </citation>
    <scope>NUCLEOTIDE SEQUENCE [LARGE SCALE GENOMIC DNA]</scope>
    <source>
        <strain evidence="3">H10</strain>
    </source>
</reference>
<dbReference type="SUPFAM" id="SSF52833">
    <property type="entry name" value="Thioredoxin-like"/>
    <property type="match status" value="2"/>
</dbReference>
<dbReference type="GeneID" id="26905042"/>
<feature type="domain" description="Thioredoxin" evidence="2">
    <location>
        <begin position="328"/>
        <end position="384"/>
    </location>
</feature>
<feature type="compositionally biased region" description="Low complexity" evidence="1">
    <location>
        <begin position="175"/>
        <end position="188"/>
    </location>
</feature>
<dbReference type="GO" id="GO:0015035">
    <property type="term" value="F:protein-disulfide reductase activity"/>
    <property type="evidence" value="ECO:0007669"/>
    <property type="project" value="TreeGrafter"/>
</dbReference>
<dbReference type="OrthoDB" id="2121326at2759"/>
<dbReference type="EMBL" id="LGTL01000008">
    <property type="protein sequence ID" value="KPA80544.1"/>
    <property type="molecule type" value="Genomic_DNA"/>
</dbReference>
<dbReference type="PANTHER" id="PTHR45663:SF11">
    <property type="entry name" value="GEO12009P1"/>
    <property type="match status" value="1"/>
</dbReference>
<feature type="region of interest" description="Disordered" evidence="1">
    <location>
        <begin position="137"/>
        <end position="188"/>
    </location>
</feature>
<organism evidence="3 4">
    <name type="scientific">Leptomonas pyrrhocoris</name>
    <name type="common">Firebug parasite</name>
    <dbReference type="NCBI Taxonomy" id="157538"/>
    <lineage>
        <taxon>Eukaryota</taxon>
        <taxon>Discoba</taxon>
        <taxon>Euglenozoa</taxon>
        <taxon>Kinetoplastea</taxon>
        <taxon>Metakinetoplastina</taxon>
        <taxon>Trypanosomatida</taxon>
        <taxon>Trypanosomatidae</taxon>
        <taxon>Leishmaniinae</taxon>
        <taxon>Leptomonas</taxon>
    </lineage>
</organism>
<accession>A0A0N1J4U8</accession>
<name>A0A0N1J4U8_LEPPY</name>
<protein>
    <recommendedName>
        <fullName evidence="2">Thioredoxin domain-containing protein</fullName>
    </recommendedName>
</protein>
<feature type="compositionally biased region" description="Polar residues" evidence="1">
    <location>
        <begin position="280"/>
        <end position="295"/>
    </location>
</feature>
<evidence type="ECO:0000256" key="1">
    <source>
        <dbReference type="SAM" id="MobiDB-lite"/>
    </source>
</evidence>
<proteinExistence type="predicted"/>
<dbReference type="InterPro" id="IPR036249">
    <property type="entry name" value="Thioredoxin-like_sf"/>
</dbReference>
<evidence type="ECO:0000313" key="4">
    <source>
        <dbReference type="Proteomes" id="UP000037923"/>
    </source>
</evidence>
<evidence type="ECO:0000313" key="3">
    <source>
        <dbReference type="EMBL" id="KPA80544.1"/>
    </source>
</evidence>
<dbReference type="Pfam" id="PF00085">
    <property type="entry name" value="Thioredoxin"/>
    <property type="match status" value="1"/>
</dbReference>